<evidence type="ECO:0000256" key="1">
    <source>
        <dbReference type="SAM" id="MobiDB-lite"/>
    </source>
</evidence>
<evidence type="ECO:0008006" key="4">
    <source>
        <dbReference type="Google" id="ProtNLM"/>
    </source>
</evidence>
<organism evidence="2 3">
    <name type="scientific">Geodermatophilus nigrescens</name>
    <dbReference type="NCBI Taxonomy" id="1070870"/>
    <lineage>
        <taxon>Bacteria</taxon>
        <taxon>Bacillati</taxon>
        <taxon>Actinomycetota</taxon>
        <taxon>Actinomycetes</taxon>
        <taxon>Geodermatophilales</taxon>
        <taxon>Geodermatophilaceae</taxon>
        <taxon>Geodermatophilus</taxon>
    </lineage>
</organism>
<dbReference type="Proteomes" id="UP000184471">
    <property type="component" value="Unassembled WGS sequence"/>
</dbReference>
<reference evidence="2 3" key="1">
    <citation type="submission" date="2016-11" db="EMBL/GenBank/DDBJ databases">
        <authorList>
            <person name="Jaros S."/>
            <person name="Januszkiewicz K."/>
            <person name="Wedrychowicz H."/>
        </authorList>
    </citation>
    <scope>NUCLEOTIDE SEQUENCE [LARGE SCALE GENOMIC DNA]</scope>
    <source>
        <strain evidence="2 3">DSM 45408</strain>
    </source>
</reference>
<dbReference type="AlphaFoldDB" id="A0A1M5EH92"/>
<dbReference type="STRING" id="1070870.SAMN05444351_0787"/>
<feature type="region of interest" description="Disordered" evidence="1">
    <location>
        <begin position="46"/>
        <end position="154"/>
    </location>
</feature>
<dbReference type="EMBL" id="FQVX01000001">
    <property type="protein sequence ID" value="SHF78431.1"/>
    <property type="molecule type" value="Genomic_DNA"/>
</dbReference>
<accession>A0A1M5EH92</accession>
<keyword evidence="3" id="KW-1185">Reference proteome</keyword>
<proteinExistence type="predicted"/>
<name>A0A1M5EH92_9ACTN</name>
<sequence>MGKLTLGIGLGIGYVLGARAGRESYERIVSSAQGLLGRPEVQQTLDKAREAAPAPLQSSIDKLASSASGGGTSSSGTSSSGTSSSGTSSSAPSSSGTASSGTASSGTASSGTAALGTPDVETIAEAASGQAAAGSGGVPDPLVPPAKSNGGTTR</sequence>
<feature type="compositionally biased region" description="Low complexity" evidence="1">
    <location>
        <begin position="124"/>
        <end position="133"/>
    </location>
</feature>
<feature type="compositionally biased region" description="Low complexity" evidence="1">
    <location>
        <begin position="74"/>
        <end position="114"/>
    </location>
</feature>
<gene>
    <name evidence="2" type="ORF">SAMN05444351_0787</name>
</gene>
<evidence type="ECO:0000313" key="3">
    <source>
        <dbReference type="Proteomes" id="UP000184471"/>
    </source>
</evidence>
<evidence type="ECO:0000313" key="2">
    <source>
        <dbReference type="EMBL" id="SHF78431.1"/>
    </source>
</evidence>
<dbReference type="RefSeq" id="WP_073418702.1">
    <property type="nucleotide sequence ID" value="NZ_FQVX01000001.1"/>
</dbReference>
<protein>
    <recommendedName>
        <fullName evidence="4">YtxH-like protein</fullName>
    </recommendedName>
</protein>